<evidence type="ECO:0000256" key="1">
    <source>
        <dbReference type="ARBA" id="ARBA00023015"/>
    </source>
</evidence>
<sequence>MPDMPGSLRKCSNSTTVRACVNCQKRKSRCMRGNALNDPCSYCAKTGKTCSFESPPDRTPLTRKNLDKAELRCTQLRNLLRSLNPDLDIESALRDADGQQAGDDDDSHTPEESDEITPHSYEWHEGSLSPECKSSTYENDGMATLSTHDSGYLDHLRRTVDRRAHRGS</sequence>
<dbReference type="GO" id="GO:0000981">
    <property type="term" value="F:DNA-binding transcription factor activity, RNA polymerase II-specific"/>
    <property type="evidence" value="ECO:0007669"/>
    <property type="project" value="InterPro"/>
</dbReference>
<dbReference type="GO" id="GO:0008270">
    <property type="term" value="F:zinc ion binding"/>
    <property type="evidence" value="ECO:0007669"/>
    <property type="project" value="InterPro"/>
</dbReference>
<dbReference type="SUPFAM" id="SSF57701">
    <property type="entry name" value="Zn2/Cys6 DNA-binding domain"/>
    <property type="match status" value="1"/>
</dbReference>
<dbReference type="GO" id="GO:0005634">
    <property type="term" value="C:nucleus"/>
    <property type="evidence" value="ECO:0007669"/>
    <property type="project" value="TreeGrafter"/>
</dbReference>
<evidence type="ECO:0000256" key="2">
    <source>
        <dbReference type="ARBA" id="ARBA00023163"/>
    </source>
</evidence>
<name>A0AA37P9G0_9PEZI</name>
<dbReference type="PANTHER" id="PTHR47424">
    <property type="entry name" value="REGULATORY PROTEIN GAL4"/>
    <property type="match status" value="1"/>
</dbReference>
<keyword evidence="7" id="KW-1185">Reference proteome</keyword>
<organism evidence="6 7">
    <name type="scientific">Colletotrichum spaethianum</name>
    <dbReference type="NCBI Taxonomy" id="700344"/>
    <lineage>
        <taxon>Eukaryota</taxon>
        <taxon>Fungi</taxon>
        <taxon>Dikarya</taxon>
        <taxon>Ascomycota</taxon>
        <taxon>Pezizomycotina</taxon>
        <taxon>Sordariomycetes</taxon>
        <taxon>Hypocreomycetidae</taxon>
        <taxon>Glomerellales</taxon>
        <taxon>Glomerellaceae</taxon>
        <taxon>Colletotrichum</taxon>
        <taxon>Colletotrichum spaethianum species complex</taxon>
    </lineage>
</organism>
<dbReference type="InterPro" id="IPR036864">
    <property type="entry name" value="Zn2-C6_fun-type_DNA-bd_sf"/>
</dbReference>
<feature type="region of interest" description="Disordered" evidence="4">
    <location>
        <begin position="84"/>
        <end position="168"/>
    </location>
</feature>
<reference evidence="6 7" key="1">
    <citation type="submission" date="2022-03" db="EMBL/GenBank/DDBJ databases">
        <title>Genome data of Colletotrichum spp.</title>
        <authorList>
            <person name="Utami Y.D."/>
            <person name="Hiruma K."/>
        </authorList>
    </citation>
    <scope>NUCLEOTIDE SEQUENCE [LARGE SCALE GENOMIC DNA]</scope>
    <source>
        <strain evidence="6 7">MAFF 239500</strain>
    </source>
</reference>
<evidence type="ECO:0000313" key="6">
    <source>
        <dbReference type="EMBL" id="GKT48110.1"/>
    </source>
</evidence>
<dbReference type="EMBL" id="BQXU01000022">
    <property type="protein sequence ID" value="GKT48110.1"/>
    <property type="molecule type" value="Genomic_DNA"/>
</dbReference>
<evidence type="ECO:0000259" key="5">
    <source>
        <dbReference type="PROSITE" id="PS50048"/>
    </source>
</evidence>
<feature type="domain" description="Zn(2)-C6 fungal-type" evidence="5">
    <location>
        <begin position="19"/>
        <end position="52"/>
    </location>
</feature>
<evidence type="ECO:0000256" key="4">
    <source>
        <dbReference type="SAM" id="MobiDB-lite"/>
    </source>
</evidence>
<dbReference type="InterPro" id="IPR001138">
    <property type="entry name" value="Zn2Cys6_DnaBD"/>
</dbReference>
<dbReference type="PROSITE" id="PS50048">
    <property type="entry name" value="ZN2_CY6_FUNGAL_2"/>
    <property type="match status" value="1"/>
</dbReference>
<proteinExistence type="predicted"/>
<dbReference type="Pfam" id="PF00172">
    <property type="entry name" value="Zn_clus"/>
    <property type="match status" value="1"/>
</dbReference>
<accession>A0AA37P9G0</accession>
<feature type="compositionally biased region" description="Polar residues" evidence="4">
    <location>
        <begin position="132"/>
        <end position="149"/>
    </location>
</feature>
<dbReference type="Gene3D" id="4.10.240.10">
    <property type="entry name" value="Zn(2)-C6 fungal-type DNA-binding domain"/>
    <property type="match status" value="1"/>
</dbReference>
<dbReference type="GO" id="GO:0000435">
    <property type="term" value="P:positive regulation of transcription from RNA polymerase II promoter by galactose"/>
    <property type="evidence" value="ECO:0007669"/>
    <property type="project" value="TreeGrafter"/>
</dbReference>
<dbReference type="Proteomes" id="UP001055115">
    <property type="component" value="Unassembled WGS sequence"/>
</dbReference>
<feature type="compositionally biased region" description="Basic and acidic residues" evidence="4">
    <location>
        <begin position="151"/>
        <end position="162"/>
    </location>
</feature>
<keyword evidence="2" id="KW-0804">Transcription</keyword>
<dbReference type="PANTHER" id="PTHR47424:SF2">
    <property type="entry name" value="TRANSCRIPTION FACTOR DOMAIN-CONTAINING PROTEIN-RELATED"/>
    <property type="match status" value="1"/>
</dbReference>
<dbReference type="RefSeq" id="XP_049130460.1">
    <property type="nucleotide sequence ID" value="XM_049274503.1"/>
</dbReference>
<keyword evidence="1" id="KW-0805">Transcription regulation</keyword>
<dbReference type="InterPro" id="IPR051127">
    <property type="entry name" value="Fungal_SecMet_Regulators"/>
</dbReference>
<keyword evidence="3" id="KW-0539">Nucleus</keyword>
<dbReference type="AlphaFoldDB" id="A0AA37P9G0"/>
<dbReference type="GeneID" id="73329093"/>
<gene>
    <name evidence="6" type="ORF">ColSpa_08291</name>
</gene>
<evidence type="ECO:0000313" key="7">
    <source>
        <dbReference type="Proteomes" id="UP001055115"/>
    </source>
</evidence>
<dbReference type="CDD" id="cd00067">
    <property type="entry name" value="GAL4"/>
    <property type="match status" value="1"/>
</dbReference>
<dbReference type="SMART" id="SM00066">
    <property type="entry name" value="GAL4"/>
    <property type="match status" value="1"/>
</dbReference>
<protein>
    <recommendedName>
        <fullName evidence="5">Zn(2)-C6 fungal-type domain-containing protein</fullName>
    </recommendedName>
</protein>
<dbReference type="GO" id="GO:0000978">
    <property type="term" value="F:RNA polymerase II cis-regulatory region sequence-specific DNA binding"/>
    <property type="evidence" value="ECO:0007669"/>
    <property type="project" value="TreeGrafter"/>
</dbReference>
<comment type="caution">
    <text evidence="6">The sequence shown here is derived from an EMBL/GenBank/DDBJ whole genome shotgun (WGS) entry which is preliminary data.</text>
</comment>
<evidence type="ECO:0000256" key="3">
    <source>
        <dbReference type="ARBA" id="ARBA00023242"/>
    </source>
</evidence>